<dbReference type="AlphaFoldDB" id="A0A9P9BNA3"/>
<keyword evidence="2" id="KW-1185">Reference proteome</keyword>
<reference evidence="1" key="1">
    <citation type="journal article" date="2021" name="Nat. Commun.">
        <title>Genetic determinants of endophytism in the Arabidopsis root mycobiome.</title>
        <authorList>
            <person name="Mesny F."/>
            <person name="Miyauchi S."/>
            <person name="Thiergart T."/>
            <person name="Pickel B."/>
            <person name="Atanasova L."/>
            <person name="Karlsson M."/>
            <person name="Huettel B."/>
            <person name="Barry K.W."/>
            <person name="Haridas S."/>
            <person name="Chen C."/>
            <person name="Bauer D."/>
            <person name="Andreopoulos W."/>
            <person name="Pangilinan J."/>
            <person name="LaButti K."/>
            <person name="Riley R."/>
            <person name="Lipzen A."/>
            <person name="Clum A."/>
            <person name="Drula E."/>
            <person name="Henrissat B."/>
            <person name="Kohler A."/>
            <person name="Grigoriev I.V."/>
            <person name="Martin F.M."/>
            <person name="Hacquard S."/>
        </authorList>
    </citation>
    <scope>NUCLEOTIDE SEQUENCE</scope>
    <source>
        <strain evidence="1">MPI-CAGE-CH-0230</strain>
    </source>
</reference>
<gene>
    <name evidence="1" type="ORF">B0I36DRAFT_354877</name>
</gene>
<dbReference type="InterPro" id="IPR027417">
    <property type="entry name" value="P-loop_NTPase"/>
</dbReference>
<organism evidence="1 2">
    <name type="scientific">Microdochium trichocladiopsis</name>
    <dbReference type="NCBI Taxonomy" id="1682393"/>
    <lineage>
        <taxon>Eukaryota</taxon>
        <taxon>Fungi</taxon>
        <taxon>Dikarya</taxon>
        <taxon>Ascomycota</taxon>
        <taxon>Pezizomycotina</taxon>
        <taxon>Sordariomycetes</taxon>
        <taxon>Xylariomycetidae</taxon>
        <taxon>Xylariales</taxon>
        <taxon>Microdochiaceae</taxon>
        <taxon>Microdochium</taxon>
    </lineage>
</organism>
<dbReference type="EMBL" id="JAGTJQ010000011">
    <property type="protein sequence ID" value="KAH7018617.1"/>
    <property type="molecule type" value="Genomic_DNA"/>
</dbReference>
<dbReference type="RefSeq" id="XP_046006884.1">
    <property type="nucleotide sequence ID" value="XM_046157357.1"/>
</dbReference>
<dbReference type="OrthoDB" id="408152at2759"/>
<name>A0A9P9BNA3_9PEZI</name>
<dbReference type="GeneID" id="70186903"/>
<dbReference type="InterPro" id="IPR040632">
    <property type="entry name" value="Sulfotransfer_4"/>
</dbReference>
<dbReference type="Proteomes" id="UP000756346">
    <property type="component" value="Unassembled WGS sequence"/>
</dbReference>
<dbReference type="Gene3D" id="3.40.50.300">
    <property type="entry name" value="P-loop containing nucleotide triphosphate hydrolases"/>
    <property type="match status" value="1"/>
</dbReference>
<comment type="caution">
    <text evidence="1">The sequence shown here is derived from an EMBL/GenBank/DDBJ whole genome shotgun (WGS) entry which is preliminary data.</text>
</comment>
<accession>A0A9P9BNA3</accession>
<evidence type="ECO:0000313" key="2">
    <source>
        <dbReference type="Proteomes" id="UP000756346"/>
    </source>
</evidence>
<evidence type="ECO:0000313" key="1">
    <source>
        <dbReference type="EMBL" id="KAH7018617.1"/>
    </source>
</evidence>
<proteinExistence type="predicted"/>
<dbReference type="Pfam" id="PF17784">
    <property type="entry name" value="Sulfotransfer_4"/>
    <property type="match status" value="1"/>
</dbReference>
<protein>
    <submittedName>
        <fullName evidence="1">Uncharacterized protein</fullName>
    </submittedName>
</protein>
<sequence>MSRFIDKLPEKAVGNTHPKVFVFGASRYVTNPRGPLQKLYVTRAQKPFKGLDRKETAVRNVKLFIEAIKTTDPRHGASPTEAYGRAELDKWFAGYDIILGIPSYIGDAVFRAYGDDPEVVFIYVERDPDAWVRSIQSTIGALYQSIRKPPLCFLRYFDALNHGWFTLTELFYWRFSDGKMPTDVGVEATLRQNYIEYTIGGLPQLEHDVIVELSIGIRQRAVRIAERVRGWNFRGGALESDTQRDFVSAVSKDVGSGGFPDDVVVEDFNASDVDETVDLDADVDAVDEAGGIDNDEAGDVESVSEALVQAVARDSDEVDSVFVEPEKVVVPGSIRLDNVKELAALAKPGSEAEPVALRLLHAAGTLMTKESAQRGPA</sequence>